<evidence type="ECO:0000256" key="3">
    <source>
        <dbReference type="ARBA" id="ARBA00022475"/>
    </source>
</evidence>
<feature type="compositionally biased region" description="Low complexity" evidence="11">
    <location>
        <begin position="1127"/>
        <end position="1145"/>
    </location>
</feature>
<accession>A0A5C3L061</accession>
<gene>
    <name evidence="14" type="ORF">FA15DRAFT_668356</name>
</gene>
<evidence type="ECO:0000256" key="12">
    <source>
        <dbReference type="SAM" id="Phobius"/>
    </source>
</evidence>
<feature type="region of interest" description="Disordered" evidence="11">
    <location>
        <begin position="1051"/>
        <end position="1151"/>
    </location>
</feature>
<evidence type="ECO:0000256" key="4">
    <source>
        <dbReference type="ARBA" id="ARBA00022676"/>
    </source>
</evidence>
<name>A0A5C3L061_COPMA</name>
<feature type="transmembrane region" description="Helical" evidence="12">
    <location>
        <begin position="827"/>
        <end position="845"/>
    </location>
</feature>
<evidence type="ECO:0000256" key="7">
    <source>
        <dbReference type="ARBA" id="ARBA00022989"/>
    </source>
</evidence>
<feature type="transmembrane region" description="Helical" evidence="12">
    <location>
        <begin position="342"/>
        <end position="369"/>
    </location>
</feature>
<keyword evidence="9" id="KW-0325">Glycoprotein</keyword>
<evidence type="ECO:0000256" key="5">
    <source>
        <dbReference type="ARBA" id="ARBA00022679"/>
    </source>
</evidence>
<evidence type="ECO:0000313" key="15">
    <source>
        <dbReference type="Proteomes" id="UP000307440"/>
    </source>
</evidence>
<feature type="transmembrane region" description="Helical" evidence="12">
    <location>
        <begin position="880"/>
        <end position="906"/>
    </location>
</feature>
<feature type="domain" description="Chitin synthase 4-like" evidence="13">
    <location>
        <begin position="247"/>
        <end position="329"/>
    </location>
</feature>
<dbReference type="Pfam" id="PF22997">
    <property type="entry name" value="CHS4"/>
    <property type="match status" value="1"/>
</dbReference>
<evidence type="ECO:0000256" key="6">
    <source>
        <dbReference type="ARBA" id="ARBA00022692"/>
    </source>
</evidence>
<dbReference type="EC" id="2.4.1.16" evidence="2"/>
<evidence type="ECO:0000256" key="11">
    <source>
        <dbReference type="SAM" id="MobiDB-lite"/>
    </source>
</evidence>
<dbReference type="AlphaFoldDB" id="A0A5C3L061"/>
<feature type="region of interest" description="Disordered" evidence="11">
    <location>
        <begin position="979"/>
        <end position="1001"/>
    </location>
</feature>
<keyword evidence="6 12" id="KW-0812">Transmembrane</keyword>
<comment type="subcellular location">
    <subcellularLocation>
        <location evidence="1">Cell membrane</location>
        <topology evidence="1">Multi-pass membrane protein</topology>
    </subcellularLocation>
</comment>
<sequence length="1151" mass="126794">MALRFQNNYDFTDVPIPTNTARQAPRTGATVRRAKTLTKPERSVAPVPLITPAQVVHQVPGNAPVPDAKPVYPGSTAWRIFSRIVTFWAPDILLSSVGGLKDGQVRQAWREKISLCFIIAILCGAIGFATVGFQRVLCPESAQQDSTFIRVGVDPNVLAIHGVMHNVNQSVASGDIDFRALARQNGGQDITFMFQRTAATFPDCNNLNFRVAREEPCNNLNPCPLPSLVAPATYQTLRLTKTTFNAGYDWDQVAELPNFIVLDGAVLNLTPYLTTHRNPIPGDNVDKAIRTVVDGPRSGTGKDGTRLFFGREDLKSAVPCLKQRYLAGNIDKITPGCFVSSLVLYAGLIVILGLVFVRFVMACIFNWFLSSRLAGPPTSQELNKSAISPAVLPEGANVSVDNRTGTAPWANPKKLTKGAPKTPRSIASASSTTLINNNEGSSPIMSLTQIGAELFAVCLVTCYSEGEESLRTTLDSISSTNYSDSRKLLFIVADGMITGAGEKRSTPDICVSLLEADPRFGNPIPMSYNAVGSGSKAQNRAMVYAGHYTVAGRRTPTIIVVKCGTEQEAMSDKKPGNRGKRDSQLILMNFFSRVTYNDRMTPLDFDMFRKIHVLMGVTPDFFEVCLMVDADTKVFPGSLGSLVNCMHHDQMIMGVCGETRIANKRQSWVTAIQVFEYFISHHLAKAFESVFGGVSCLPGCFSMFRLKARKSSGDDWVPLIIKPEIVKEYSQSEVITLHQKNLLLLGEDRFLTTILLRTFPNRKMMFLPQARCRTVVPDTFSILLSQRRRWINSTIHNLMELVLVRNLCGTFCFSMQFVVFMDLLGTVVLPVAISLTYALIISAALNPPKNFEQSIPIVLLIAVLGLPAFLILLTTRKLVYVFWMLIYLLALPVWNFVLPLYAFWHFDDFSWGETRKVEGEGKDKGHGEGGASSGLPAVPMRRWEDWERSRLRKLKREERRRKDLERSYPGGLFTGDHLIAPDTRSQYGDSSDTFSVTSSDDDHWGSQIGGYNEHNTQYPPPPVTLFLPPRDELEGAKTVGGAELEAMLEMGFDDRPTPPSAGNAPFVPRYQLSDSSSPPPPLQPNNGYSPLNRSGSPHIPPNNALSPSTPSMPLMAEGNNIPSWSSQQGPPGRGPPQRYGPLGPLDPSAKF</sequence>
<evidence type="ECO:0000259" key="13">
    <source>
        <dbReference type="Pfam" id="PF22997"/>
    </source>
</evidence>
<evidence type="ECO:0000256" key="8">
    <source>
        <dbReference type="ARBA" id="ARBA00023136"/>
    </source>
</evidence>
<keyword evidence="7 12" id="KW-1133">Transmembrane helix</keyword>
<evidence type="ECO:0000256" key="2">
    <source>
        <dbReference type="ARBA" id="ARBA00012543"/>
    </source>
</evidence>
<dbReference type="OrthoDB" id="370884at2759"/>
<dbReference type="PANTHER" id="PTHR22914:SF41">
    <property type="entry name" value="CHITIN SYNTHASE 7"/>
    <property type="match status" value="1"/>
</dbReference>
<keyword evidence="4" id="KW-0328">Glycosyltransferase</keyword>
<keyword evidence="8 12" id="KW-0472">Membrane</keyword>
<feature type="region of interest" description="Disordered" evidence="11">
    <location>
        <begin position="409"/>
        <end position="432"/>
    </location>
</feature>
<evidence type="ECO:0000256" key="1">
    <source>
        <dbReference type="ARBA" id="ARBA00004651"/>
    </source>
</evidence>
<comment type="catalytic activity">
    <reaction evidence="10">
        <text>[(1-&gt;4)-N-acetyl-beta-D-glucosaminyl](n) + UDP-N-acetyl-alpha-D-glucosamine = [(1-&gt;4)-N-acetyl-beta-D-glucosaminyl](n+1) + UDP + H(+)</text>
        <dbReference type="Rhea" id="RHEA:16637"/>
        <dbReference type="Rhea" id="RHEA-COMP:9593"/>
        <dbReference type="Rhea" id="RHEA-COMP:9595"/>
        <dbReference type="ChEBI" id="CHEBI:15378"/>
        <dbReference type="ChEBI" id="CHEBI:17029"/>
        <dbReference type="ChEBI" id="CHEBI:57705"/>
        <dbReference type="ChEBI" id="CHEBI:58223"/>
        <dbReference type="EC" id="2.4.1.16"/>
    </reaction>
</comment>
<dbReference type="GO" id="GO:0030428">
    <property type="term" value="C:cell septum"/>
    <property type="evidence" value="ECO:0007669"/>
    <property type="project" value="TreeGrafter"/>
</dbReference>
<proteinExistence type="predicted"/>
<dbReference type="PANTHER" id="PTHR22914">
    <property type="entry name" value="CHITIN SYNTHASE"/>
    <property type="match status" value="1"/>
</dbReference>
<dbReference type="Proteomes" id="UP000307440">
    <property type="component" value="Unassembled WGS sequence"/>
</dbReference>
<dbReference type="STRING" id="230819.A0A5C3L061"/>
<dbReference type="EMBL" id="ML210185">
    <property type="protein sequence ID" value="TFK25483.1"/>
    <property type="molecule type" value="Genomic_DNA"/>
</dbReference>
<dbReference type="InterPro" id="IPR004835">
    <property type="entry name" value="Chitin_synth"/>
</dbReference>
<keyword evidence="3" id="KW-1003">Cell membrane</keyword>
<feature type="transmembrane region" description="Helical" evidence="12">
    <location>
        <begin position="113"/>
        <end position="133"/>
    </location>
</feature>
<evidence type="ECO:0000256" key="10">
    <source>
        <dbReference type="ARBA" id="ARBA00048014"/>
    </source>
</evidence>
<evidence type="ECO:0000256" key="9">
    <source>
        <dbReference type="ARBA" id="ARBA00023180"/>
    </source>
</evidence>
<dbReference type="InterPro" id="IPR054295">
    <property type="entry name" value="CHS4-like_dom"/>
</dbReference>
<feature type="region of interest" description="Disordered" evidence="11">
    <location>
        <begin position="917"/>
        <end position="936"/>
    </location>
</feature>
<keyword evidence="5" id="KW-0808">Transferase</keyword>
<dbReference type="GO" id="GO:0004100">
    <property type="term" value="F:chitin synthase activity"/>
    <property type="evidence" value="ECO:0007669"/>
    <property type="project" value="UniProtKB-EC"/>
</dbReference>
<dbReference type="GO" id="GO:0005886">
    <property type="term" value="C:plasma membrane"/>
    <property type="evidence" value="ECO:0007669"/>
    <property type="project" value="UniProtKB-SubCell"/>
</dbReference>
<dbReference type="Pfam" id="PF03142">
    <property type="entry name" value="Chitin_synth_2"/>
    <property type="match status" value="1"/>
</dbReference>
<feature type="transmembrane region" description="Helical" evidence="12">
    <location>
        <begin position="857"/>
        <end position="874"/>
    </location>
</feature>
<dbReference type="InterPro" id="IPR029044">
    <property type="entry name" value="Nucleotide-diphossugar_trans"/>
</dbReference>
<dbReference type="GO" id="GO:0006031">
    <property type="term" value="P:chitin biosynthetic process"/>
    <property type="evidence" value="ECO:0007669"/>
    <property type="project" value="TreeGrafter"/>
</dbReference>
<feature type="compositionally biased region" description="Basic and acidic residues" evidence="11">
    <location>
        <begin position="917"/>
        <end position="927"/>
    </location>
</feature>
<dbReference type="CDD" id="cd04190">
    <property type="entry name" value="Chitin_synth_C"/>
    <property type="match status" value="1"/>
</dbReference>
<organism evidence="14 15">
    <name type="scientific">Coprinopsis marcescibilis</name>
    <name type="common">Agaric fungus</name>
    <name type="synonym">Psathyrella marcescibilis</name>
    <dbReference type="NCBI Taxonomy" id="230819"/>
    <lineage>
        <taxon>Eukaryota</taxon>
        <taxon>Fungi</taxon>
        <taxon>Dikarya</taxon>
        <taxon>Basidiomycota</taxon>
        <taxon>Agaricomycotina</taxon>
        <taxon>Agaricomycetes</taxon>
        <taxon>Agaricomycetidae</taxon>
        <taxon>Agaricales</taxon>
        <taxon>Agaricineae</taxon>
        <taxon>Psathyrellaceae</taxon>
        <taxon>Coprinopsis</taxon>
    </lineage>
</organism>
<keyword evidence="15" id="KW-1185">Reference proteome</keyword>
<evidence type="ECO:0000313" key="14">
    <source>
        <dbReference type="EMBL" id="TFK25483.1"/>
    </source>
</evidence>
<feature type="compositionally biased region" description="Low complexity" evidence="11">
    <location>
        <begin position="989"/>
        <end position="998"/>
    </location>
</feature>
<reference evidence="14 15" key="1">
    <citation type="journal article" date="2019" name="Nat. Ecol. Evol.">
        <title>Megaphylogeny resolves global patterns of mushroom evolution.</title>
        <authorList>
            <person name="Varga T."/>
            <person name="Krizsan K."/>
            <person name="Foldi C."/>
            <person name="Dima B."/>
            <person name="Sanchez-Garcia M."/>
            <person name="Sanchez-Ramirez S."/>
            <person name="Szollosi G.J."/>
            <person name="Szarkandi J.G."/>
            <person name="Papp V."/>
            <person name="Albert L."/>
            <person name="Andreopoulos W."/>
            <person name="Angelini C."/>
            <person name="Antonin V."/>
            <person name="Barry K.W."/>
            <person name="Bougher N.L."/>
            <person name="Buchanan P."/>
            <person name="Buyck B."/>
            <person name="Bense V."/>
            <person name="Catcheside P."/>
            <person name="Chovatia M."/>
            <person name="Cooper J."/>
            <person name="Damon W."/>
            <person name="Desjardin D."/>
            <person name="Finy P."/>
            <person name="Geml J."/>
            <person name="Haridas S."/>
            <person name="Hughes K."/>
            <person name="Justo A."/>
            <person name="Karasinski D."/>
            <person name="Kautmanova I."/>
            <person name="Kiss B."/>
            <person name="Kocsube S."/>
            <person name="Kotiranta H."/>
            <person name="LaButti K.M."/>
            <person name="Lechner B.E."/>
            <person name="Liimatainen K."/>
            <person name="Lipzen A."/>
            <person name="Lukacs Z."/>
            <person name="Mihaltcheva S."/>
            <person name="Morgado L.N."/>
            <person name="Niskanen T."/>
            <person name="Noordeloos M.E."/>
            <person name="Ohm R.A."/>
            <person name="Ortiz-Santana B."/>
            <person name="Ovrebo C."/>
            <person name="Racz N."/>
            <person name="Riley R."/>
            <person name="Savchenko A."/>
            <person name="Shiryaev A."/>
            <person name="Soop K."/>
            <person name="Spirin V."/>
            <person name="Szebenyi C."/>
            <person name="Tomsovsky M."/>
            <person name="Tulloss R.E."/>
            <person name="Uehling J."/>
            <person name="Grigoriev I.V."/>
            <person name="Vagvolgyi C."/>
            <person name="Papp T."/>
            <person name="Martin F.M."/>
            <person name="Miettinen O."/>
            <person name="Hibbett D.S."/>
            <person name="Nagy L.G."/>
        </authorList>
    </citation>
    <scope>NUCLEOTIDE SEQUENCE [LARGE SCALE GENOMIC DNA]</scope>
    <source>
        <strain evidence="14 15">CBS 121175</strain>
    </source>
</reference>
<dbReference type="SUPFAM" id="SSF53448">
    <property type="entry name" value="Nucleotide-diphospho-sugar transferases"/>
    <property type="match status" value="1"/>
</dbReference>
<protein>
    <recommendedName>
        <fullName evidence="2">chitin synthase</fullName>
        <ecNumber evidence="2">2.4.1.16</ecNumber>
    </recommendedName>
</protein>